<evidence type="ECO:0000256" key="1">
    <source>
        <dbReference type="ARBA" id="ARBA00022443"/>
    </source>
</evidence>
<feature type="region of interest" description="Disordered" evidence="3">
    <location>
        <begin position="190"/>
        <end position="227"/>
    </location>
</feature>
<feature type="compositionally biased region" description="Low complexity" evidence="3">
    <location>
        <begin position="66"/>
        <end position="82"/>
    </location>
</feature>
<accession>A0A6A6RWL9</accession>
<feature type="compositionally biased region" description="Polar residues" evidence="3">
    <location>
        <begin position="283"/>
        <end position="294"/>
    </location>
</feature>
<feature type="region of interest" description="Disordered" evidence="3">
    <location>
        <begin position="351"/>
        <end position="391"/>
    </location>
</feature>
<feature type="compositionally biased region" description="Low complexity" evidence="3">
    <location>
        <begin position="246"/>
        <end position="259"/>
    </location>
</feature>
<dbReference type="PROSITE" id="PS50002">
    <property type="entry name" value="SH3"/>
    <property type="match status" value="1"/>
</dbReference>
<evidence type="ECO:0000259" key="5">
    <source>
        <dbReference type="PROSITE" id="PS50002"/>
    </source>
</evidence>
<feature type="compositionally biased region" description="Low complexity" evidence="3">
    <location>
        <begin position="90"/>
        <end position="110"/>
    </location>
</feature>
<organism evidence="6 7">
    <name type="scientific">Massarina eburnea CBS 473.64</name>
    <dbReference type="NCBI Taxonomy" id="1395130"/>
    <lineage>
        <taxon>Eukaryota</taxon>
        <taxon>Fungi</taxon>
        <taxon>Dikarya</taxon>
        <taxon>Ascomycota</taxon>
        <taxon>Pezizomycotina</taxon>
        <taxon>Dothideomycetes</taxon>
        <taxon>Pleosporomycetidae</taxon>
        <taxon>Pleosporales</taxon>
        <taxon>Massarineae</taxon>
        <taxon>Massarinaceae</taxon>
        <taxon>Massarina</taxon>
    </lineage>
</organism>
<proteinExistence type="predicted"/>
<dbReference type="CDD" id="cd11854">
    <property type="entry name" value="SH3_Fus1p"/>
    <property type="match status" value="1"/>
</dbReference>
<keyword evidence="4" id="KW-1133">Transmembrane helix</keyword>
<sequence length="583" mass="59941">MVHPYHGLSHLVRRQRNQQNNNDDDDEVTVLVTMANTFTGDVVWVTQSADSPKSTLVAPVQKTRASSDSKPTTTSRRTSAAAKETKSESTAKATATAKTSSSDASGKTSSSLLVATASPTDPSTRAALATATSSLAAAGVSASASSSAEAATSSGMSGGAKAGLVLGVLVVTALFLGGILFLCHRKKKNNAQNKVDDEKSAMRNAPPPPPPQVATQPNTPTSTAPRLSLRPASQFDSAFVGAAAGAAAKGRSPSPVRPRSPWERLGASNASTAPPVNPFNDPQPRSSIPQNPFGNNAAIELQNSAPSTPTIANHSLPPTPGLVIPAVALASADATVLDTPTIQNAFEKSPLSPAWTDDIPASPGPAPSGPLPIASGQPASGPAPGPNNVHRIQLDFVPSMPDELELRAGQLVRMLHEYDDGWALCLRMDRSKQGVVPRTCISKHPVKPRAGAGSRQGPPGHRGVPQPRPLSPASGRNSPHPPALSPANGRMSPGPRSMSPVPLQTTSQERVRSNSNAPYAGPPRSMSPGPYGGGPQAAPSEMGRARSNSASQAAGRRPPPGPSPMNPNADTPLPRKPLPGQAL</sequence>
<dbReference type="InterPro" id="IPR001452">
    <property type="entry name" value="SH3_domain"/>
</dbReference>
<feature type="domain" description="SH3" evidence="5">
    <location>
        <begin position="385"/>
        <end position="446"/>
    </location>
</feature>
<protein>
    <recommendedName>
        <fullName evidence="5">SH3 domain-containing protein</fullName>
    </recommendedName>
</protein>
<dbReference type="Gene3D" id="2.30.30.40">
    <property type="entry name" value="SH3 Domains"/>
    <property type="match status" value="1"/>
</dbReference>
<name>A0A6A6RWL9_9PLEO</name>
<keyword evidence="1 2" id="KW-0728">SH3 domain</keyword>
<dbReference type="Pfam" id="PF14604">
    <property type="entry name" value="SH3_9"/>
    <property type="match status" value="1"/>
</dbReference>
<evidence type="ECO:0000256" key="3">
    <source>
        <dbReference type="SAM" id="MobiDB-lite"/>
    </source>
</evidence>
<keyword evidence="4" id="KW-0472">Membrane</keyword>
<keyword evidence="7" id="KW-1185">Reference proteome</keyword>
<dbReference type="InterPro" id="IPR035521">
    <property type="entry name" value="Fus1_SH3"/>
</dbReference>
<feature type="region of interest" description="Disordered" evidence="3">
    <location>
        <begin position="434"/>
        <end position="583"/>
    </location>
</feature>
<dbReference type="InterPro" id="IPR036028">
    <property type="entry name" value="SH3-like_dom_sf"/>
</dbReference>
<evidence type="ECO:0000256" key="2">
    <source>
        <dbReference type="PROSITE-ProRule" id="PRU00192"/>
    </source>
</evidence>
<dbReference type="Proteomes" id="UP000799753">
    <property type="component" value="Unassembled WGS sequence"/>
</dbReference>
<feature type="region of interest" description="Disordered" evidence="3">
    <location>
        <begin position="49"/>
        <end position="110"/>
    </location>
</feature>
<dbReference type="OrthoDB" id="5340910at2759"/>
<dbReference type="EMBL" id="MU006785">
    <property type="protein sequence ID" value="KAF2639936.1"/>
    <property type="molecule type" value="Genomic_DNA"/>
</dbReference>
<gene>
    <name evidence="6" type="ORF">P280DRAFT_22950</name>
</gene>
<dbReference type="SUPFAM" id="SSF50044">
    <property type="entry name" value="SH3-domain"/>
    <property type="match status" value="1"/>
</dbReference>
<dbReference type="SMART" id="SM00326">
    <property type="entry name" value="SH3"/>
    <property type="match status" value="1"/>
</dbReference>
<evidence type="ECO:0000313" key="7">
    <source>
        <dbReference type="Proteomes" id="UP000799753"/>
    </source>
</evidence>
<feature type="transmembrane region" description="Helical" evidence="4">
    <location>
        <begin position="162"/>
        <end position="183"/>
    </location>
</feature>
<feature type="region of interest" description="Disordered" evidence="3">
    <location>
        <begin position="246"/>
        <end position="296"/>
    </location>
</feature>
<feature type="compositionally biased region" description="Polar residues" evidence="3">
    <location>
        <begin position="502"/>
        <end position="517"/>
    </location>
</feature>
<evidence type="ECO:0000256" key="4">
    <source>
        <dbReference type="SAM" id="Phobius"/>
    </source>
</evidence>
<keyword evidence="4" id="KW-0812">Transmembrane</keyword>
<feature type="compositionally biased region" description="Low complexity" evidence="3">
    <location>
        <begin position="371"/>
        <end position="382"/>
    </location>
</feature>
<dbReference type="AlphaFoldDB" id="A0A6A6RWL9"/>
<evidence type="ECO:0000313" key="6">
    <source>
        <dbReference type="EMBL" id="KAF2639936.1"/>
    </source>
</evidence>
<reference evidence="6" key="1">
    <citation type="journal article" date="2020" name="Stud. Mycol.">
        <title>101 Dothideomycetes genomes: a test case for predicting lifestyles and emergence of pathogens.</title>
        <authorList>
            <person name="Haridas S."/>
            <person name="Albert R."/>
            <person name="Binder M."/>
            <person name="Bloem J."/>
            <person name="Labutti K."/>
            <person name="Salamov A."/>
            <person name="Andreopoulos B."/>
            <person name="Baker S."/>
            <person name="Barry K."/>
            <person name="Bills G."/>
            <person name="Bluhm B."/>
            <person name="Cannon C."/>
            <person name="Castanera R."/>
            <person name="Culley D."/>
            <person name="Daum C."/>
            <person name="Ezra D."/>
            <person name="Gonzalez J."/>
            <person name="Henrissat B."/>
            <person name="Kuo A."/>
            <person name="Liang C."/>
            <person name="Lipzen A."/>
            <person name="Lutzoni F."/>
            <person name="Magnuson J."/>
            <person name="Mondo S."/>
            <person name="Nolan M."/>
            <person name="Ohm R."/>
            <person name="Pangilinan J."/>
            <person name="Park H.-J."/>
            <person name="Ramirez L."/>
            <person name="Alfaro M."/>
            <person name="Sun H."/>
            <person name="Tritt A."/>
            <person name="Yoshinaga Y."/>
            <person name="Zwiers L.-H."/>
            <person name="Turgeon B."/>
            <person name="Goodwin S."/>
            <person name="Spatafora J."/>
            <person name="Crous P."/>
            <person name="Grigoriev I."/>
        </authorList>
    </citation>
    <scope>NUCLEOTIDE SEQUENCE</scope>
    <source>
        <strain evidence="6">CBS 473.64</strain>
    </source>
</reference>